<protein>
    <submittedName>
        <fullName evidence="1">Dehydrogenase</fullName>
    </submittedName>
</protein>
<dbReference type="AlphaFoldDB" id="A0A318NYA9"/>
<proteinExistence type="predicted"/>
<dbReference type="Proteomes" id="UP000248196">
    <property type="component" value="Unassembled WGS sequence"/>
</dbReference>
<evidence type="ECO:0000313" key="1">
    <source>
        <dbReference type="EMBL" id="PYD36566.1"/>
    </source>
</evidence>
<name>A0A318NYA9_SERPL</name>
<comment type="caution">
    <text evidence="1">The sequence shown here is derived from an EMBL/GenBank/DDBJ whole genome shotgun (WGS) entry which is preliminary data.</text>
</comment>
<organism evidence="1 2">
    <name type="scientific">Serratia plymuthica</name>
    <dbReference type="NCBI Taxonomy" id="82996"/>
    <lineage>
        <taxon>Bacteria</taxon>
        <taxon>Pseudomonadati</taxon>
        <taxon>Pseudomonadota</taxon>
        <taxon>Gammaproteobacteria</taxon>
        <taxon>Enterobacterales</taxon>
        <taxon>Yersiniaceae</taxon>
        <taxon>Serratia</taxon>
    </lineage>
</organism>
<sequence length="148" mass="17199">MNTQNVNFNVKTATKEHSGRCEKAGLCEPETPEPWEKPGVQYPAAVRAMEMEFIYLDDLNDLYAQRSTSPDELEMALYVIFSRMSELVQSCGADYKQSDKPMISYEMAKYWIRGQRVAQRCFGEIGQRAWEHARYRLALEMAVEYSYN</sequence>
<gene>
    <name evidence="1" type="ORF">CT690_23770</name>
</gene>
<dbReference type="EMBL" id="PESE01000011">
    <property type="protein sequence ID" value="PYD36566.1"/>
    <property type="molecule type" value="Genomic_DNA"/>
</dbReference>
<dbReference type="OrthoDB" id="6491677at2"/>
<dbReference type="RefSeq" id="WP_020453968.1">
    <property type="nucleotide sequence ID" value="NZ_PESE01000011.1"/>
</dbReference>
<reference evidence="1 2" key="1">
    <citation type="submission" date="2017-11" db="EMBL/GenBank/DDBJ databases">
        <title>Genome sequence of the oocydin A producing rhizobacterium Serratia plymuthica 4Rx5.</title>
        <authorList>
            <person name="Matilla M.A."/>
            <person name="Udaondo Z."/>
            <person name="Salmond G.P.C."/>
        </authorList>
    </citation>
    <scope>NUCLEOTIDE SEQUENCE [LARGE SCALE GENOMIC DNA]</scope>
    <source>
        <strain evidence="1 2">4Rx5</strain>
    </source>
</reference>
<accession>A0A318NYA9</accession>
<evidence type="ECO:0000313" key="2">
    <source>
        <dbReference type="Proteomes" id="UP000248196"/>
    </source>
</evidence>